<organism evidence="1 2">
    <name type="scientific">Trifolium medium</name>
    <dbReference type="NCBI Taxonomy" id="97028"/>
    <lineage>
        <taxon>Eukaryota</taxon>
        <taxon>Viridiplantae</taxon>
        <taxon>Streptophyta</taxon>
        <taxon>Embryophyta</taxon>
        <taxon>Tracheophyta</taxon>
        <taxon>Spermatophyta</taxon>
        <taxon>Magnoliopsida</taxon>
        <taxon>eudicotyledons</taxon>
        <taxon>Gunneridae</taxon>
        <taxon>Pentapetalae</taxon>
        <taxon>rosids</taxon>
        <taxon>fabids</taxon>
        <taxon>Fabales</taxon>
        <taxon>Fabaceae</taxon>
        <taxon>Papilionoideae</taxon>
        <taxon>50 kb inversion clade</taxon>
        <taxon>NPAAA clade</taxon>
        <taxon>Hologalegina</taxon>
        <taxon>IRL clade</taxon>
        <taxon>Trifolieae</taxon>
        <taxon>Trifolium</taxon>
    </lineage>
</organism>
<dbReference type="Proteomes" id="UP000265520">
    <property type="component" value="Unassembled WGS sequence"/>
</dbReference>
<keyword evidence="2" id="KW-1185">Reference proteome</keyword>
<evidence type="ECO:0000313" key="2">
    <source>
        <dbReference type="Proteomes" id="UP000265520"/>
    </source>
</evidence>
<dbReference type="AlphaFoldDB" id="A0A392Q1E3"/>
<accession>A0A392Q1E3</accession>
<sequence>NEDKDIAGRFAVLMWVVWNNRNSRVWSDMKETGHGLGVKAQHLWTEWKTVQHNQQNRRLGEQQQHELQWQKPSFGWHNAM</sequence>
<name>A0A392Q1E3_9FABA</name>
<dbReference type="EMBL" id="LXQA010108703">
    <property type="protein sequence ID" value="MCI18141.1"/>
    <property type="molecule type" value="Genomic_DNA"/>
</dbReference>
<comment type="caution">
    <text evidence="1">The sequence shown here is derived from an EMBL/GenBank/DDBJ whole genome shotgun (WGS) entry which is preliminary data.</text>
</comment>
<evidence type="ECO:0000313" key="1">
    <source>
        <dbReference type="EMBL" id="MCI18141.1"/>
    </source>
</evidence>
<proteinExistence type="predicted"/>
<reference evidence="1 2" key="1">
    <citation type="journal article" date="2018" name="Front. Plant Sci.">
        <title>Red Clover (Trifolium pratense) and Zigzag Clover (T. medium) - A Picture of Genomic Similarities and Differences.</title>
        <authorList>
            <person name="Dluhosova J."/>
            <person name="Istvanek J."/>
            <person name="Nedelnik J."/>
            <person name="Repkova J."/>
        </authorList>
    </citation>
    <scope>NUCLEOTIDE SEQUENCE [LARGE SCALE GENOMIC DNA]</scope>
    <source>
        <strain evidence="2">cv. 10/8</strain>
        <tissue evidence="1">Leaf</tissue>
    </source>
</reference>
<feature type="non-terminal residue" evidence="1">
    <location>
        <position position="1"/>
    </location>
</feature>
<protein>
    <submittedName>
        <fullName evidence="1">Uncharacterized protein</fullName>
    </submittedName>
</protein>